<reference evidence="1 2" key="1">
    <citation type="submission" date="2014-07" db="EMBL/GenBank/DDBJ databases">
        <title>Genome of Flavobacterium reichenbachii LMG 25512.</title>
        <authorList>
            <person name="Stropko S.J."/>
            <person name="Pipes S.E."/>
            <person name="Newman J.D."/>
        </authorList>
    </citation>
    <scope>NUCLEOTIDE SEQUENCE [LARGE SCALE GENOMIC DNA]</scope>
    <source>
        <strain evidence="1 2">LMG 25512</strain>
    </source>
</reference>
<dbReference type="EMBL" id="JPRL01000001">
    <property type="protein sequence ID" value="KFF06752.1"/>
    <property type="molecule type" value="Genomic_DNA"/>
</dbReference>
<sequence>MDNKILAIRYAIFKVAQDFLAINSRDLNDIVFFNESNNFSIKKCLLLPFIVTIANGKKEQLMEGIFNLSFFPDIEKLEGVRIGKINADTFEIYDSEQLELKFENSRLIFEFKENEFTDLDVKIKAAIDYSIKFLKERRIERFSSLSSLELSKISMNNDAFECLLENIETKKFTNIDNISLVKEFQKYIMEFPFYLSLVKELEEDII</sequence>
<dbReference type="RefSeq" id="WP_035685536.1">
    <property type="nucleotide sequence ID" value="NZ_JPRL01000001.1"/>
</dbReference>
<dbReference type="STRING" id="362418.IW19_15110"/>
<dbReference type="AlphaFoldDB" id="A0A085ZQN8"/>
<organism evidence="1 2">
    <name type="scientific">Flavobacterium reichenbachii</name>
    <dbReference type="NCBI Taxonomy" id="362418"/>
    <lineage>
        <taxon>Bacteria</taxon>
        <taxon>Pseudomonadati</taxon>
        <taxon>Bacteroidota</taxon>
        <taxon>Flavobacteriia</taxon>
        <taxon>Flavobacteriales</taxon>
        <taxon>Flavobacteriaceae</taxon>
        <taxon>Flavobacterium</taxon>
    </lineage>
</organism>
<dbReference type="OrthoDB" id="9775440at2"/>
<proteinExistence type="predicted"/>
<comment type="caution">
    <text evidence="1">The sequence shown here is derived from an EMBL/GenBank/DDBJ whole genome shotgun (WGS) entry which is preliminary data.</text>
</comment>
<evidence type="ECO:0000313" key="2">
    <source>
        <dbReference type="Proteomes" id="UP000028715"/>
    </source>
</evidence>
<protein>
    <submittedName>
        <fullName evidence="1">Uncharacterized protein</fullName>
    </submittedName>
</protein>
<name>A0A085ZQN8_9FLAO</name>
<keyword evidence="2" id="KW-1185">Reference proteome</keyword>
<evidence type="ECO:0000313" key="1">
    <source>
        <dbReference type="EMBL" id="KFF06752.1"/>
    </source>
</evidence>
<dbReference type="Proteomes" id="UP000028715">
    <property type="component" value="Unassembled WGS sequence"/>
</dbReference>
<gene>
    <name evidence="1" type="ORF">IW19_15110</name>
</gene>
<accession>A0A085ZQN8</accession>